<proteinExistence type="predicted"/>
<dbReference type="AlphaFoldDB" id="A0A0F9G445"/>
<name>A0A0F9G445_9ZZZZ</name>
<dbReference type="EMBL" id="LAZR01027886">
    <property type="protein sequence ID" value="KKL64305.1"/>
    <property type="molecule type" value="Genomic_DNA"/>
</dbReference>
<dbReference type="GO" id="GO:0008270">
    <property type="term" value="F:zinc ion binding"/>
    <property type="evidence" value="ECO:0007669"/>
    <property type="project" value="InterPro"/>
</dbReference>
<dbReference type="Pfam" id="PF01844">
    <property type="entry name" value="HNH"/>
    <property type="match status" value="1"/>
</dbReference>
<evidence type="ECO:0000313" key="2">
    <source>
        <dbReference type="EMBL" id="KKL64305.1"/>
    </source>
</evidence>
<dbReference type="GO" id="GO:0004519">
    <property type="term" value="F:endonuclease activity"/>
    <property type="evidence" value="ECO:0007669"/>
    <property type="project" value="InterPro"/>
</dbReference>
<protein>
    <recommendedName>
        <fullName evidence="1">HNH nuclease domain-containing protein</fullName>
    </recommendedName>
</protein>
<dbReference type="InterPro" id="IPR002711">
    <property type="entry name" value="HNH"/>
</dbReference>
<dbReference type="CDD" id="cd00085">
    <property type="entry name" value="HNHc"/>
    <property type="match status" value="1"/>
</dbReference>
<dbReference type="PANTHER" id="PTHR33877:SF2">
    <property type="entry name" value="OS07G0170200 PROTEIN"/>
    <property type="match status" value="1"/>
</dbReference>
<reference evidence="2" key="1">
    <citation type="journal article" date="2015" name="Nature">
        <title>Complex archaea that bridge the gap between prokaryotes and eukaryotes.</title>
        <authorList>
            <person name="Spang A."/>
            <person name="Saw J.H."/>
            <person name="Jorgensen S.L."/>
            <person name="Zaremba-Niedzwiedzka K."/>
            <person name="Martijn J."/>
            <person name="Lind A.E."/>
            <person name="van Eijk R."/>
            <person name="Schleper C."/>
            <person name="Guy L."/>
            <person name="Ettema T.J."/>
        </authorList>
    </citation>
    <scope>NUCLEOTIDE SEQUENCE</scope>
</reference>
<dbReference type="PANTHER" id="PTHR33877">
    <property type="entry name" value="SLL1193 PROTEIN"/>
    <property type="match status" value="1"/>
</dbReference>
<dbReference type="InterPro" id="IPR052892">
    <property type="entry name" value="NA-targeting_endonuclease"/>
</dbReference>
<dbReference type="SMART" id="SM00507">
    <property type="entry name" value="HNHc"/>
    <property type="match status" value="1"/>
</dbReference>
<accession>A0A0F9G445</accession>
<dbReference type="InterPro" id="IPR003615">
    <property type="entry name" value="HNH_nuc"/>
</dbReference>
<organism evidence="2">
    <name type="scientific">marine sediment metagenome</name>
    <dbReference type="NCBI Taxonomy" id="412755"/>
    <lineage>
        <taxon>unclassified sequences</taxon>
        <taxon>metagenomes</taxon>
        <taxon>ecological metagenomes</taxon>
    </lineage>
</organism>
<comment type="caution">
    <text evidence="2">The sequence shown here is derived from an EMBL/GenBank/DDBJ whole genome shotgun (WGS) entry which is preliminary data.</text>
</comment>
<sequence>MSKKKTHCKHGHEYTEANSYYYRNRRYCRKCRKDSKKKSGRRVLNPAMRNFRLRLIKRRDNKTCRYCGTETSNGQIDHVEPQSKGGADNPTNLVWSCPTCNQTKGSEEGMTMVDGEVYWKGEGDAEISLVAPNYLFGPALMDKIKQQKYESQRKQGLIEVTDYKERMEEINVESV</sequence>
<gene>
    <name evidence="2" type="ORF">LCGC14_2166340</name>
</gene>
<dbReference type="GO" id="GO:0003676">
    <property type="term" value="F:nucleic acid binding"/>
    <property type="evidence" value="ECO:0007669"/>
    <property type="project" value="InterPro"/>
</dbReference>
<feature type="domain" description="HNH nuclease" evidence="1">
    <location>
        <begin position="51"/>
        <end position="102"/>
    </location>
</feature>
<dbReference type="Gene3D" id="1.10.30.50">
    <property type="match status" value="1"/>
</dbReference>
<evidence type="ECO:0000259" key="1">
    <source>
        <dbReference type="SMART" id="SM00507"/>
    </source>
</evidence>